<dbReference type="SMART" id="SM00248">
    <property type="entry name" value="ANK"/>
    <property type="match status" value="5"/>
</dbReference>
<dbReference type="GeneID" id="39601869"/>
<dbReference type="STRING" id="264951.A0A443I175"/>
<comment type="similarity">
    <text evidence="1 5">Belongs to the eukaryotic ribosomal protein eS12 family.</text>
</comment>
<feature type="domain" description="DUF7593" evidence="8">
    <location>
        <begin position="1065"/>
        <end position="1214"/>
    </location>
</feature>
<evidence type="ECO:0000256" key="2">
    <source>
        <dbReference type="ARBA" id="ARBA00022980"/>
    </source>
</evidence>
<dbReference type="InterPro" id="IPR029064">
    <property type="entry name" value="Ribosomal_eL30-like_sf"/>
</dbReference>
<dbReference type="Pfam" id="PF01248">
    <property type="entry name" value="Ribosomal_L7Ae"/>
    <property type="match status" value="1"/>
</dbReference>
<evidence type="ECO:0000259" key="9">
    <source>
        <dbReference type="Pfam" id="PF24521"/>
    </source>
</evidence>
<feature type="domain" description="KRIT1 ARM-repeats" evidence="9">
    <location>
        <begin position="503"/>
        <end position="652"/>
    </location>
</feature>
<dbReference type="PRINTS" id="PR00972">
    <property type="entry name" value="RIBSOMALS12E"/>
</dbReference>
<organism evidence="10 11">
    <name type="scientific">Byssochlamys spectabilis</name>
    <name type="common">Paecilomyces variotii</name>
    <dbReference type="NCBI Taxonomy" id="264951"/>
    <lineage>
        <taxon>Eukaryota</taxon>
        <taxon>Fungi</taxon>
        <taxon>Dikarya</taxon>
        <taxon>Ascomycota</taxon>
        <taxon>Pezizomycotina</taxon>
        <taxon>Eurotiomycetes</taxon>
        <taxon>Eurotiomycetidae</taxon>
        <taxon>Eurotiales</taxon>
        <taxon>Thermoascaceae</taxon>
        <taxon>Paecilomyces</taxon>
    </lineage>
</organism>
<sequence length="1424" mass="158748">MTDAEAAPSVPAVSGLAETARTLKDDNSSTGPRLQSPRLEPSRPEPPRESPRKVDAPGDGVVVSSPKADSEAETIIQSGRESLSPEKKRRFIQHDQKRTHEGHDRIDTMELDAPPSDGNFRKRKRMESDPREGEDDGARRSGTQSRVTSPSRSVVKSERTEEPHGWSDRMDRRHSSHASLTSRTEKDRRARKRSSSEGVGDGDSESDRRVRPQHSAEPARNGDRKSANTVPSTRRISDDRSVSPTYRVHKRGTSGSQHSSADQRKRRAPPPLMTGRQRHSSEDRQSVSSSTSGSPLPSSHLRRLQSVDTAAMSPAKQMAHKKQRDQNGRTRLARACAAQEVEAAKARHLERPEDLNVADNAGNTPLQIAALEGCAPIVEFLLNAGCEVDTKNIDKDTPLIDAVENGHLEVVKLLLAAGANPRVVNAEGDEPYELVPSDSEDYEEIRRVIAEAKANPHRRQRSDEHSANGYKDTSRAVSAASPRDSPPVNGRSPPPMPSLSKRRTVRSEATRNDLLWTKATPENLREFAAKGDMAGVANILNVGQKADAESLIAAAKGGHDEVMQLLLGIGYADPDPDPVQNGYLKPGYNTPMLAAIGRGNLAVIRLLLAQPGFNPARRLFRDRYYFELARERRGDDWQEEYDILKQAYDDYIQARRMRKPDVRSPRRARDMEREKESKRAARRGSPSPVASQRKAARSPPPSRHQESSAKEIRREKKRDGAGAHRERSPHGGMRTKVSARDGSHSEHSVAPSEADSVRSESHRAKSAVSGRSLADSGPSTHSEETPKRRRLIAGRPPQDREKKKSSMLSEAASGREEASRPRPTDTASETTGDKLSVPSLKRSRSSDASERSRSRGREQHGGDSDELQKKKRRVSEGPQKVNGTAKRHGESPAEPHSRHSDNHTPDAARAKPQAADSTSARSSDSVASVKEEKKKEPHVLEEIPMEVDQRADAEAEAKKTEAEAERRRVKEEAKKAEEERIAEEKRLAAEAEKARIAKEEEDAKDAAEKAARLAREKAEEEERKRKEAEQRRIRQAEDDRQKRLEQERIRVAKLRKEQEEQEQRRRDALPNRLRMAANLVGSNDPRARSHAWLKQFMPVVTAKTRQIDLSCEPDIAEERWVPNFLVAPLLATNDLQLSQYASWEKRNATPTQRMNLWRVTRRILVQADDSDFLNLSFGEIMQKDCETRPKYFDMEHVFWVRLSDFMDLVPHIPHLHGLDIQLLKMHIDSEPTLDTPRTELPQTNGHVYGLSHPENATDAHAPPNGLTNGYGPPRPSTYSDGEEVPVATADEVEVSADAGAGGQMSVLDALKGVLKISLIHDGLARGLREASKALDRRQAHMCVLNEGCEEEAYKKLVIALCSEHKIPLIKVPDGKLLGEWVGLCQLDREGNARKVVNCSCVVVRDWGEESQERSILLNYFQTEQ</sequence>
<feature type="compositionally biased region" description="Basic and acidic residues" evidence="6">
    <location>
        <begin position="155"/>
        <end position="173"/>
    </location>
</feature>
<feature type="compositionally biased region" description="Basic and acidic residues" evidence="6">
    <location>
        <begin position="929"/>
        <end position="998"/>
    </location>
</feature>
<evidence type="ECO:0000259" key="8">
    <source>
        <dbReference type="Pfam" id="PF24513"/>
    </source>
</evidence>
<protein>
    <recommendedName>
        <fullName evidence="5">40S ribosomal protein S12</fullName>
    </recommendedName>
</protein>
<feature type="compositionally biased region" description="Low complexity" evidence="6">
    <location>
        <begin position="914"/>
        <end position="928"/>
    </location>
</feature>
<feature type="compositionally biased region" description="Basic and acidic residues" evidence="6">
    <location>
        <begin position="92"/>
        <end position="108"/>
    </location>
</feature>
<feature type="compositionally biased region" description="Basic and acidic residues" evidence="6">
    <location>
        <begin position="887"/>
        <end position="909"/>
    </location>
</feature>
<dbReference type="PANTHER" id="PTHR11843">
    <property type="entry name" value="40S RIBOSOMAL PROTEIN S12"/>
    <property type="match status" value="1"/>
</dbReference>
<dbReference type="PROSITE" id="PS50088">
    <property type="entry name" value="ANK_REPEAT"/>
    <property type="match status" value="2"/>
</dbReference>
<reference evidence="10 11" key="1">
    <citation type="journal article" date="2018" name="Front. Microbiol.">
        <title>Genomic and genetic insights into a cosmopolitan fungus, Paecilomyces variotii (Eurotiales).</title>
        <authorList>
            <person name="Urquhart A.S."/>
            <person name="Mondo S.J."/>
            <person name="Makela M.R."/>
            <person name="Hane J.K."/>
            <person name="Wiebenga A."/>
            <person name="He G."/>
            <person name="Mihaltcheva S."/>
            <person name="Pangilinan J."/>
            <person name="Lipzen A."/>
            <person name="Barry K."/>
            <person name="de Vries R.P."/>
            <person name="Grigoriev I.V."/>
            <person name="Idnurm A."/>
        </authorList>
    </citation>
    <scope>NUCLEOTIDE SEQUENCE [LARGE SCALE GENOMIC DNA]</scope>
    <source>
        <strain evidence="10 11">CBS 101075</strain>
    </source>
</reference>
<dbReference type="InterPro" id="IPR056015">
    <property type="entry name" value="DUF7593"/>
</dbReference>
<dbReference type="GO" id="GO:0003735">
    <property type="term" value="F:structural constituent of ribosome"/>
    <property type="evidence" value="ECO:0007669"/>
    <property type="project" value="InterPro"/>
</dbReference>
<comment type="caution">
    <text evidence="10">The sequence shown here is derived from an EMBL/GenBank/DDBJ whole genome shotgun (WGS) entry which is preliminary data.</text>
</comment>
<dbReference type="GO" id="GO:0022626">
    <property type="term" value="C:cytosolic ribosome"/>
    <property type="evidence" value="ECO:0007669"/>
    <property type="project" value="UniProtKB-ARBA"/>
</dbReference>
<dbReference type="Gene3D" id="3.30.1330.30">
    <property type="match status" value="1"/>
</dbReference>
<evidence type="ECO:0000256" key="3">
    <source>
        <dbReference type="ARBA" id="ARBA00023274"/>
    </source>
</evidence>
<dbReference type="InterPro" id="IPR002110">
    <property type="entry name" value="Ankyrin_rpt"/>
</dbReference>
<dbReference type="FunFam" id="3.30.1330.30:FF:000005">
    <property type="entry name" value="40S ribosomal protein S12"/>
    <property type="match status" value="1"/>
</dbReference>
<evidence type="ECO:0000256" key="1">
    <source>
        <dbReference type="ARBA" id="ARBA00005824"/>
    </source>
</evidence>
<evidence type="ECO:0000313" key="11">
    <source>
        <dbReference type="Proteomes" id="UP000283841"/>
    </source>
</evidence>
<feature type="domain" description="Ribosomal protein eL8/eL30/eS12/Gadd45" evidence="7">
    <location>
        <begin position="1309"/>
        <end position="1402"/>
    </location>
</feature>
<dbReference type="InterPro" id="IPR047860">
    <property type="entry name" value="Ribosomal_eS12_CS"/>
</dbReference>
<feature type="compositionally biased region" description="Polar residues" evidence="6">
    <location>
        <begin position="141"/>
        <end position="154"/>
    </location>
</feature>
<dbReference type="GO" id="GO:0006412">
    <property type="term" value="P:translation"/>
    <property type="evidence" value="ECO:0007669"/>
    <property type="project" value="InterPro"/>
</dbReference>
<keyword evidence="2 5" id="KW-0689">Ribosomal protein</keyword>
<dbReference type="PROSITE" id="PS01189">
    <property type="entry name" value="RIBOSOMAL_S12E"/>
    <property type="match status" value="1"/>
</dbReference>
<dbReference type="InterPro" id="IPR036770">
    <property type="entry name" value="Ankyrin_rpt-contain_sf"/>
</dbReference>
<dbReference type="GO" id="GO:0015935">
    <property type="term" value="C:small ribosomal subunit"/>
    <property type="evidence" value="ECO:0007669"/>
    <property type="project" value="UniProtKB-ARBA"/>
</dbReference>
<dbReference type="SUPFAM" id="SSF55315">
    <property type="entry name" value="L30e-like"/>
    <property type="match status" value="1"/>
</dbReference>
<dbReference type="InterPro" id="IPR000530">
    <property type="entry name" value="Ribosomal_eS12"/>
</dbReference>
<dbReference type="Proteomes" id="UP000283841">
    <property type="component" value="Unassembled WGS sequence"/>
</dbReference>
<dbReference type="EMBL" id="RCNU01000002">
    <property type="protein sequence ID" value="RWQ97777.1"/>
    <property type="molecule type" value="Genomic_DNA"/>
</dbReference>
<feature type="compositionally biased region" description="Basic and acidic residues" evidence="6">
    <location>
        <begin position="126"/>
        <end position="139"/>
    </location>
</feature>
<feature type="repeat" description="ANK" evidence="4">
    <location>
        <begin position="394"/>
        <end position="426"/>
    </location>
</feature>
<dbReference type="PROSITE" id="PS50297">
    <property type="entry name" value="ANK_REP_REGION"/>
    <property type="match status" value="2"/>
</dbReference>
<feature type="compositionally biased region" description="Basic and acidic residues" evidence="6">
    <location>
        <begin position="659"/>
        <end position="679"/>
    </location>
</feature>
<feature type="compositionally biased region" description="Basic and acidic residues" evidence="6">
    <location>
        <begin position="1004"/>
        <end position="1042"/>
    </location>
</feature>
<gene>
    <name evidence="10" type="ORF">C8Q69DRAFT_504435</name>
</gene>
<dbReference type="RefSeq" id="XP_028487422.1">
    <property type="nucleotide sequence ID" value="XM_028632592.1"/>
</dbReference>
<feature type="compositionally biased region" description="Basic and acidic residues" evidence="6">
    <location>
        <begin position="738"/>
        <end position="747"/>
    </location>
</feature>
<feature type="region of interest" description="Disordered" evidence="6">
    <location>
        <begin position="451"/>
        <end position="509"/>
    </location>
</feature>
<feature type="region of interest" description="Disordered" evidence="6">
    <location>
        <begin position="1259"/>
        <end position="1281"/>
    </location>
</feature>
<dbReference type="Pfam" id="PF12796">
    <property type="entry name" value="Ank_2"/>
    <property type="match status" value="1"/>
</dbReference>
<accession>A0A443I175</accession>
<feature type="region of interest" description="Disordered" evidence="6">
    <location>
        <begin position="656"/>
        <end position="1042"/>
    </location>
</feature>
<proteinExistence type="inferred from homology"/>
<keyword evidence="11" id="KW-1185">Reference proteome</keyword>
<feature type="compositionally biased region" description="Low complexity" evidence="6">
    <location>
        <begin position="286"/>
        <end position="299"/>
    </location>
</feature>
<feature type="compositionally biased region" description="Basic and acidic residues" evidence="6">
    <location>
        <begin position="844"/>
        <end position="868"/>
    </location>
</feature>
<evidence type="ECO:0000256" key="6">
    <source>
        <dbReference type="SAM" id="MobiDB-lite"/>
    </source>
</evidence>
<keyword evidence="4" id="KW-0040">ANK repeat</keyword>
<feature type="region of interest" description="Disordered" evidence="6">
    <location>
        <begin position="1"/>
        <end position="335"/>
    </location>
</feature>
<dbReference type="Pfam" id="PF24513">
    <property type="entry name" value="DUF7593"/>
    <property type="match status" value="1"/>
</dbReference>
<evidence type="ECO:0000256" key="5">
    <source>
        <dbReference type="RuleBase" id="RU000670"/>
    </source>
</evidence>
<dbReference type="Gene3D" id="1.25.40.20">
    <property type="entry name" value="Ankyrin repeat-containing domain"/>
    <property type="match status" value="2"/>
</dbReference>
<evidence type="ECO:0000259" key="7">
    <source>
        <dbReference type="Pfam" id="PF01248"/>
    </source>
</evidence>
<feature type="compositionally biased region" description="Basic and acidic residues" evidence="6">
    <location>
        <begin position="40"/>
        <end position="56"/>
    </location>
</feature>
<dbReference type="InterPro" id="IPR056485">
    <property type="entry name" value="ARM_KRIT1"/>
</dbReference>
<feature type="compositionally biased region" description="Basic and acidic residues" evidence="6">
    <location>
        <begin position="703"/>
        <end position="729"/>
    </location>
</feature>
<feature type="compositionally biased region" description="Basic and acidic residues" evidence="6">
    <location>
        <begin position="813"/>
        <end position="823"/>
    </location>
</feature>
<dbReference type="InterPro" id="IPR004038">
    <property type="entry name" value="Ribosomal_eL8/eL30/eS12/Gad45"/>
</dbReference>
<dbReference type="VEuPathDB" id="FungiDB:C8Q69DRAFT_504435"/>
<dbReference type="SUPFAM" id="SSF48403">
    <property type="entry name" value="Ankyrin repeat"/>
    <property type="match status" value="1"/>
</dbReference>
<dbReference type="Pfam" id="PF24521">
    <property type="entry name" value="Ank_KRIT1"/>
    <property type="match status" value="1"/>
</dbReference>
<evidence type="ECO:0000313" key="10">
    <source>
        <dbReference type="EMBL" id="RWQ97777.1"/>
    </source>
</evidence>
<feature type="repeat" description="ANK" evidence="4">
    <location>
        <begin position="361"/>
        <end position="393"/>
    </location>
</feature>
<name>A0A443I175_BYSSP</name>
<evidence type="ECO:0000256" key="4">
    <source>
        <dbReference type="PROSITE-ProRule" id="PRU00023"/>
    </source>
</evidence>
<keyword evidence="3 5" id="KW-0687">Ribonucleoprotein</keyword>